<keyword evidence="2" id="KW-1185">Reference proteome</keyword>
<reference evidence="1 2" key="1">
    <citation type="submission" date="2019-08" db="EMBL/GenBank/DDBJ databases">
        <authorList>
            <person name="Alioto T."/>
            <person name="Alioto T."/>
            <person name="Gomez Garrido J."/>
        </authorList>
    </citation>
    <scope>NUCLEOTIDE SEQUENCE [LARGE SCALE GENOMIC DNA]</scope>
</reference>
<sequence length="111" mass="12567">MVVATSAVKLLVSVKLSDGLDRITRRRTFGYQPKIKTPQEATDDYDTDADDCDIDMDAKCCGIYGRGRHRCMQANDRELIAYDWVVNNVRNVAKIQVDLYVAIKRGRPQDG</sequence>
<evidence type="ECO:0000313" key="2">
    <source>
        <dbReference type="Proteomes" id="UP000325440"/>
    </source>
</evidence>
<organism evidence="1 2">
    <name type="scientific">Cinara cedri</name>
    <dbReference type="NCBI Taxonomy" id="506608"/>
    <lineage>
        <taxon>Eukaryota</taxon>
        <taxon>Metazoa</taxon>
        <taxon>Ecdysozoa</taxon>
        <taxon>Arthropoda</taxon>
        <taxon>Hexapoda</taxon>
        <taxon>Insecta</taxon>
        <taxon>Pterygota</taxon>
        <taxon>Neoptera</taxon>
        <taxon>Paraneoptera</taxon>
        <taxon>Hemiptera</taxon>
        <taxon>Sternorrhyncha</taxon>
        <taxon>Aphidomorpha</taxon>
        <taxon>Aphidoidea</taxon>
        <taxon>Aphididae</taxon>
        <taxon>Lachninae</taxon>
        <taxon>Cinara</taxon>
    </lineage>
</organism>
<dbReference type="EMBL" id="CABPRJ010001429">
    <property type="protein sequence ID" value="VVC35931.1"/>
    <property type="molecule type" value="Genomic_DNA"/>
</dbReference>
<name>A0A5E4MWW9_9HEMI</name>
<protein>
    <submittedName>
        <fullName evidence="1">Uncharacterized protein</fullName>
    </submittedName>
</protein>
<evidence type="ECO:0000313" key="1">
    <source>
        <dbReference type="EMBL" id="VVC35931.1"/>
    </source>
</evidence>
<proteinExistence type="predicted"/>
<dbReference type="Proteomes" id="UP000325440">
    <property type="component" value="Unassembled WGS sequence"/>
</dbReference>
<gene>
    <name evidence="1" type="ORF">CINCED_3A011530</name>
</gene>
<dbReference type="AlphaFoldDB" id="A0A5E4MWW9"/>
<accession>A0A5E4MWW9</accession>